<evidence type="ECO:0000313" key="3">
    <source>
        <dbReference type="Proteomes" id="UP000324222"/>
    </source>
</evidence>
<organism evidence="2 3">
    <name type="scientific">Portunus trituberculatus</name>
    <name type="common">Swimming crab</name>
    <name type="synonym">Neptunus trituberculatus</name>
    <dbReference type="NCBI Taxonomy" id="210409"/>
    <lineage>
        <taxon>Eukaryota</taxon>
        <taxon>Metazoa</taxon>
        <taxon>Ecdysozoa</taxon>
        <taxon>Arthropoda</taxon>
        <taxon>Crustacea</taxon>
        <taxon>Multicrustacea</taxon>
        <taxon>Malacostraca</taxon>
        <taxon>Eumalacostraca</taxon>
        <taxon>Eucarida</taxon>
        <taxon>Decapoda</taxon>
        <taxon>Pleocyemata</taxon>
        <taxon>Brachyura</taxon>
        <taxon>Eubrachyura</taxon>
        <taxon>Portunoidea</taxon>
        <taxon>Portunidae</taxon>
        <taxon>Portuninae</taxon>
        <taxon>Portunus</taxon>
    </lineage>
</organism>
<accession>A0A5B7EYI0</accession>
<dbReference type="EMBL" id="VSRR010004020">
    <property type="protein sequence ID" value="MPC38247.1"/>
    <property type="molecule type" value="Genomic_DNA"/>
</dbReference>
<comment type="caution">
    <text evidence="2">The sequence shown here is derived from an EMBL/GenBank/DDBJ whole genome shotgun (WGS) entry which is preliminary data.</text>
</comment>
<protein>
    <submittedName>
        <fullName evidence="2">Uncharacterized protein</fullName>
    </submittedName>
</protein>
<dbReference type="AlphaFoldDB" id="A0A5B7EYI0"/>
<proteinExistence type="predicted"/>
<evidence type="ECO:0000256" key="1">
    <source>
        <dbReference type="SAM" id="MobiDB-lite"/>
    </source>
</evidence>
<gene>
    <name evidence="2" type="ORF">E2C01_031753</name>
</gene>
<sequence length="76" mass="8199">MKPKKRKTIVNDPQIHQDSPLPRKIRLSQQVIVSGFEAGNRILPALSDPVDPDPVLGSRPALPASPVSKPASNIRG</sequence>
<keyword evidence="3" id="KW-1185">Reference proteome</keyword>
<dbReference type="Proteomes" id="UP000324222">
    <property type="component" value="Unassembled WGS sequence"/>
</dbReference>
<name>A0A5B7EYI0_PORTR</name>
<feature type="region of interest" description="Disordered" evidence="1">
    <location>
        <begin position="45"/>
        <end position="76"/>
    </location>
</feature>
<evidence type="ECO:0000313" key="2">
    <source>
        <dbReference type="EMBL" id="MPC38247.1"/>
    </source>
</evidence>
<reference evidence="2 3" key="1">
    <citation type="submission" date="2019-05" db="EMBL/GenBank/DDBJ databases">
        <title>Another draft genome of Portunus trituberculatus and its Hox gene families provides insights of decapod evolution.</title>
        <authorList>
            <person name="Jeong J.-H."/>
            <person name="Song I."/>
            <person name="Kim S."/>
            <person name="Choi T."/>
            <person name="Kim D."/>
            <person name="Ryu S."/>
            <person name="Kim W."/>
        </authorList>
    </citation>
    <scope>NUCLEOTIDE SEQUENCE [LARGE SCALE GENOMIC DNA]</scope>
    <source>
        <tissue evidence="2">Muscle</tissue>
    </source>
</reference>